<dbReference type="CDD" id="cd02440">
    <property type="entry name" value="AdoMet_MTases"/>
    <property type="match status" value="1"/>
</dbReference>
<accession>A0A0C5G3W4</accession>
<keyword evidence="2" id="KW-0808">Transferase</keyword>
<dbReference type="InterPro" id="IPR025714">
    <property type="entry name" value="Methyltranfer_dom"/>
</dbReference>
<proteinExistence type="predicted"/>
<keyword evidence="2" id="KW-0489">Methyltransferase</keyword>
<evidence type="ECO:0000259" key="1">
    <source>
        <dbReference type="Pfam" id="PF13847"/>
    </source>
</evidence>
<keyword evidence="2" id="KW-0830">Ubiquinone</keyword>
<dbReference type="KEGG" id="scw:TU94_27635"/>
<protein>
    <submittedName>
        <fullName evidence="2">Ubiquinone biosynthesis methyltransferase UbiE</fullName>
    </submittedName>
</protein>
<evidence type="ECO:0000313" key="3">
    <source>
        <dbReference type="Proteomes" id="UP000032234"/>
    </source>
</evidence>
<evidence type="ECO:0000313" key="2">
    <source>
        <dbReference type="EMBL" id="AJP04668.1"/>
    </source>
</evidence>
<dbReference type="GO" id="GO:0032259">
    <property type="term" value="P:methylation"/>
    <property type="evidence" value="ECO:0007669"/>
    <property type="project" value="UniProtKB-KW"/>
</dbReference>
<dbReference type="RefSeq" id="WP_044385635.1">
    <property type="nucleotide sequence ID" value="NZ_CP010849.1"/>
</dbReference>
<dbReference type="PATRIC" id="fig|477245.3.peg.5853"/>
<dbReference type="GO" id="GO:0008168">
    <property type="term" value="F:methyltransferase activity"/>
    <property type="evidence" value="ECO:0007669"/>
    <property type="project" value="UniProtKB-KW"/>
</dbReference>
<dbReference type="EMBL" id="CP010849">
    <property type="protein sequence ID" value="AJP04668.1"/>
    <property type="molecule type" value="Genomic_DNA"/>
</dbReference>
<dbReference type="SUPFAM" id="SSF53335">
    <property type="entry name" value="S-adenosyl-L-methionine-dependent methyltransferases"/>
    <property type="match status" value="1"/>
</dbReference>
<dbReference type="Proteomes" id="UP000032234">
    <property type="component" value="Chromosome"/>
</dbReference>
<dbReference type="PANTHER" id="PTHR43591">
    <property type="entry name" value="METHYLTRANSFERASE"/>
    <property type="match status" value="1"/>
</dbReference>
<reference evidence="2 3" key="1">
    <citation type="submission" date="2015-02" db="EMBL/GenBank/DDBJ databases">
        <title>Genome sequence of thermotolerant Streptomyces cyaneogriseus subsp. Noncyanogenus NMWT1, the producer of nematocidal antibiotics nemadectin.</title>
        <authorList>
            <person name="Wang H."/>
            <person name="Li C."/>
            <person name="Xiang W."/>
            <person name="Wang X."/>
        </authorList>
    </citation>
    <scope>NUCLEOTIDE SEQUENCE [LARGE SCALE GENOMIC DNA]</scope>
    <source>
        <strain evidence="2 3">NMWT 1</strain>
    </source>
</reference>
<dbReference type="HOGENOM" id="CLU_057148_1_0_11"/>
<organism evidence="2 3">
    <name type="scientific">Streptomyces cyaneogriseus subsp. noncyanogenus</name>
    <dbReference type="NCBI Taxonomy" id="477245"/>
    <lineage>
        <taxon>Bacteria</taxon>
        <taxon>Bacillati</taxon>
        <taxon>Actinomycetota</taxon>
        <taxon>Actinomycetes</taxon>
        <taxon>Kitasatosporales</taxon>
        <taxon>Streptomycetaceae</taxon>
        <taxon>Streptomyces</taxon>
    </lineage>
</organism>
<sequence length="273" mass="29981">MPKPQETAVYTHGHHPSVLRSHTWRTAANSAPYLLDRLEPRMRILDVGCGPGTITADFAALVPDGHVTGVDRAPEVLEQARATAAGRGLDNVDFAVADVHALDYPDDTFCVVHAHQVLQHVGDPVRALREMRRVTRPNGFVAVRDSDYAAMTWYPASAGMDAWLDLYRRVARANGGEPDAGRRLKSWALRAGFTDVTATSGTWTFATPGERRWWSDLWAERTVASAYAAQATGGGHATDAQLRAVSAAWREWGKQPDGWFSVLHGEILCRKEA</sequence>
<dbReference type="AlphaFoldDB" id="A0A0C5G3W4"/>
<dbReference type="InterPro" id="IPR029063">
    <property type="entry name" value="SAM-dependent_MTases_sf"/>
</dbReference>
<name>A0A0C5G3W4_9ACTN</name>
<dbReference type="Gene3D" id="3.40.50.150">
    <property type="entry name" value="Vaccinia Virus protein VP39"/>
    <property type="match status" value="1"/>
</dbReference>
<keyword evidence="3" id="KW-1185">Reference proteome</keyword>
<dbReference type="PANTHER" id="PTHR43591:SF24">
    <property type="entry name" value="2-METHOXY-6-POLYPRENYL-1,4-BENZOQUINOL METHYLASE, MITOCHONDRIAL"/>
    <property type="match status" value="1"/>
</dbReference>
<dbReference type="Pfam" id="PF13847">
    <property type="entry name" value="Methyltransf_31"/>
    <property type="match status" value="1"/>
</dbReference>
<dbReference type="OrthoDB" id="9795634at2"/>
<feature type="domain" description="Methyltransferase" evidence="1">
    <location>
        <begin position="39"/>
        <end position="159"/>
    </location>
</feature>
<dbReference type="STRING" id="477245.TU94_27635"/>
<gene>
    <name evidence="2" type="ORF">TU94_27635</name>
</gene>